<accession>A0ACC1Q9L0</accession>
<comment type="caution">
    <text evidence="1">The sequence shown here is derived from an EMBL/GenBank/DDBJ whole genome shotgun (WGS) entry which is preliminary data.</text>
</comment>
<reference evidence="1" key="1">
    <citation type="submission" date="2022-08" db="EMBL/GenBank/DDBJ databases">
        <title>Genome Sequence of Pycnoporus sanguineus.</title>
        <authorList>
            <person name="Buettner E."/>
        </authorList>
    </citation>
    <scope>NUCLEOTIDE SEQUENCE</scope>
    <source>
        <strain evidence="1">CG-C14</strain>
    </source>
</reference>
<keyword evidence="2" id="KW-1185">Reference proteome</keyword>
<proteinExistence type="predicted"/>
<evidence type="ECO:0000313" key="2">
    <source>
        <dbReference type="Proteomes" id="UP001144978"/>
    </source>
</evidence>
<dbReference type="EMBL" id="JANSHE010000199">
    <property type="protein sequence ID" value="KAJ3014662.1"/>
    <property type="molecule type" value="Genomic_DNA"/>
</dbReference>
<evidence type="ECO:0000313" key="1">
    <source>
        <dbReference type="EMBL" id="KAJ3014662.1"/>
    </source>
</evidence>
<organism evidence="1 2">
    <name type="scientific">Trametes sanguinea</name>
    <dbReference type="NCBI Taxonomy" id="158606"/>
    <lineage>
        <taxon>Eukaryota</taxon>
        <taxon>Fungi</taxon>
        <taxon>Dikarya</taxon>
        <taxon>Basidiomycota</taxon>
        <taxon>Agaricomycotina</taxon>
        <taxon>Agaricomycetes</taxon>
        <taxon>Polyporales</taxon>
        <taxon>Polyporaceae</taxon>
        <taxon>Trametes</taxon>
    </lineage>
</organism>
<dbReference type="Proteomes" id="UP001144978">
    <property type="component" value="Unassembled WGS sequence"/>
</dbReference>
<protein>
    <submittedName>
        <fullName evidence="1">Uncharacterized protein</fullName>
    </submittedName>
</protein>
<gene>
    <name evidence="1" type="ORF">NUW54_g1248</name>
</gene>
<name>A0ACC1Q9L0_9APHY</name>
<sequence>MNGSMKKPEKGTSESPKAPLAAPVFFVKKSDGSLRLVVDYRKLNDITIKNRYPIPRIADLVDSLSQASIFTKIDLRWGYNNVRIREGDEWKTAFITHRGLYEATVMYFGDGHVIVYLDDILIFTNDIRQHRAITQEVLKRLRDKDLFAKPEKCLFEQSSIEYLGMIISKGKVSMDPKKVAGVTDWPRPTKVKQVQAFLGFANFYRRFIKDFAKYAKPLTSLTKKDQPWVWGEEQEQAFDSLKKAFTSAPILRIPDDVNPFRLETDSSDFATGAVLSQLDPTDKLWHPVAFYSKSLNVHERNYEIYDKEMLAIIRALEEYRHHLEGHPEKVEIWSDHQNLTYFKTAQKLTRRQARWALYLTRFNFVLRHKPGKTMLTADPLSRRPDHEEGVEFDNRDQILLKPEFFAIHAIDSSHESPINDDMLLREVKEALLHDEVTKDYKQLLKSGPREFKKSLEDWNYENGLLLYRGKVYIPKTTMMTFEDELSRCTMIYPLQDTPGRWKTYELVSRNYWWPGMSIFVKEPYGPLQPNPVPQGPWEIVTVDLITQLPESYGYTAICVVVDRLTKRAHFFPIKNEFSAKDLAELFYERIWPLHGLPLQIISDRGTQFAAALFQEWCKLLGIESSMSTTYHPQTDGQTERVNQTLEQFLRCYVDYQKANWSKLLSTAEFAYNNAAHEGTKESPFFLEYGRHPRAGPTLLKEPTLTDLSDIAWRRQQAQDQAKAALALAAERMKWYYDQGVQKVPFKVGDKVLLDLRDYQTTGRKLNARYAGPFKIVEKLSPVTFKLEWPAKMTRIHPVFHASKLVLYHDPEIPGQKVAPPESVIIDGHEEFEVEAILDSRRYRRQLQYLVRWKGYGPEDDSWEPVGNLANSQELIKQFHERHPHAVRSVTEP</sequence>